<name>A0A1I1S2R2_9FLAO</name>
<dbReference type="Gene3D" id="2.60.40.10">
    <property type="entry name" value="Immunoglobulins"/>
    <property type="match status" value="1"/>
</dbReference>
<feature type="domain" description="HYR-like" evidence="2">
    <location>
        <begin position="618"/>
        <end position="689"/>
    </location>
</feature>
<feature type="non-terminal residue" evidence="3">
    <location>
        <position position="1391"/>
    </location>
</feature>
<dbReference type="Pfam" id="PF13573">
    <property type="entry name" value="SprB"/>
    <property type="match status" value="7"/>
</dbReference>
<evidence type="ECO:0000256" key="1">
    <source>
        <dbReference type="SAM" id="SignalP"/>
    </source>
</evidence>
<keyword evidence="4" id="KW-1185">Reference proteome</keyword>
<dbReference type="Pfam" id="PF23237">
    <property type="entry name" value="HYR_4C"/>
    <property type="match status" value="1"/>
</dbReference>
<dbReference type="Proteomes" id="UP000199439">
    <property type="component" value="Unassembled WGS sequence"/>
</dbReference>
<reference evidence="4" key="1">
    <citation type="submission" date="2016-10" db="EMBL/GenBank/DDBJ databases">
        <authorList>
            <person name="Varghese N."/>
            <person name="Submissions S."/>
        </authorList>
    </citation>
    <scope>NUCLEOTIDE SEQUENCE [LARGE SCALE GENOMIC DNA]</scope>
    <source>
        <strain evidence="4">DSM 25730</strain>
    </source>
</reference>
<dbReference type="InterPro" id="IPR025667">
    <property type="entry name" value="SprB_repeat"/>
</dbReference>
<accession>A0A1I1S2R2</accession>
<dbReference type="EMBL" id="FOMI01000012">
    <property type="protein sequence ID" value="SFD40826.1"/>
    <property type="molecule type" value="Genomic_DNA"/>
</dbReference>
<proteinExistence type="predicted"/>
<protein>
    <submittedName>
        <fullName evidence="3">SprB repeat-containing protein</fullName>
    </submittedName>
</protein>
<feature type="chain" id="PRO_5011498273" evidence="1">
    <location>
        <begin position="28"/>
        <end position="1391"/>
    </location>
</feature>
<feature type="signal peptide" evidence="1">
    <location>
        <begin position="1"/>
        <end position="27"/>
    </location>
</feature>
<gene>
    <name evidence="3" type="ORF">SAMN04487987_112123</name>
</gene>
<keyword evidence="1" id="KW-0732">Signal</keyword>
<sequence>MRNITINSIKKLAVVVFIFLSATAVFSQVQQQFSPRFNQVVRGDFGMVANNVLSRTSTGNYNGNNDNHDYTDNVYVDIDNDNSTFNSSSANFTNPKPSATCLSIIKAYLYWAAADREPSIIGDNEPNWNYNDVKLMTPGQSSYTTITADEVIYRGRNFHFSNDPYICVKDITNLVQNLATPFGKYQVANVEAKTGELIAHGNINAGTSGGWQIVFVYESPDLVQKNITIFDGYAHITSSQNNFNINFNGFQTISNGPVQSNVLIGGLEGDRDLSGDRLQIRNTSNNFVDIDAPQRDTNNFFNSRITVGNNNFIDRNPSSTNTLGFDAALFSLDNSGNRLIANNQTSATFRMTSDQEVYGLYLLGFAIDVYRPDVSPMVLTTTSSTSNYDPEDSINFNFNIQNSGNDNVKNFILTAPVAPQVENIRVNNLPDGVTYTFNSNTLTFQIEDGLLDALENGNGNILNLDFDFILKDECFFLEESCDLDFNLQFTASYTGEINPEEQTTISSTAVDECNVENLEPFVVNINQPSASWVSQVGELDRTIECNNSAELENVQALLPEVSCDNLTPIKTAGSFVSDGSCRNNGTYTNTFNFIDECGATIANYIQVITVEDTTGPEFTNPLPENITVECSNVPEPANLQATDNCGTADVTFTETKEDGSCPGNYTLTRTWVATDQCGLTVSHTQTITVEDNTAPVFVENLPTNEIVNINNIPTAPTLTATDACGTAEVVFEEEETGDICTGSYTIERTWTATDECDLTNVHTQTITVNQPTLEASIDTITNVLCNSEATGGIDITITGGTEPYQFIWNDTNNSTTEDLSNVIAGAYNVTITDANGCTTSVGATITEPTSPLSLNITKVDATTAQGCSNGQATAIVSGGSADYTYLWSASAGNATTAQVTGLADGTHSVTVTDANGCELTQSIVIECVNTCDAEIEITNITDVLCTGDTSGSGTVTANSNANPSATFTFTWSNGQEDTGVTTSTLANASAGVYSVSVTIDGTVCQPVEETIAITEPSNALNVTATTTDELGPATGDGTATAVVTGGVEPYTYSWSPGGQTTSSISGLSAGSYTVTVTDANGCTDQTTVTVNPGSCLNLSVTGTSTPAECFGESNGSINATVTGGSGNFTYAWDSLPNTTTAVSNLPAGDYTITVTDTTTQCTTSTTITVNEPNLLSSAIAVTNILCREDATGSLDLAVNGGTAPYTFLWSNGGETEDLINVVAGTYSVTITDANGCTTTNSATIIEPDTKVSASITSQTNVDCFGNSTGEVTIDATGGIPPYSYSIDNGNNYQNNGTFSDLAEGSYTVIALDANGCTFNQVVEISTILDITNPTIECPENISLEVTSENCVIDGTEITLGTPNTSDDCLISSVTNDAPETFPLGDTIVTWT</sequence>
<dbReference type="RefSeq" id="WP_217639605.1">
    <property type="nucleotide sequence ID" value="NZ_FOMI01000012.1"/>
</dbReference>
<dbReference type="Gene3D" id="2.60.40.740">
    <property type="match status" value="4"/>
</dbReference>
<evidence type="ECO:0000313" key="3">
    <source>
        <dbReference type="EMBL" id="SFD40826.1"/>
    </source>
</evidence>
<evidence type="ECO:0000259" key="2">
    <source>
        <dbReference type="Pfam" id="PF23237"/>
    </source>
</evidence>
<dbReference type="InterPro" id="IPR057078">
    <property type="entry name" value="HYR-4C"/>
</dbReference>
<evidence type="ECO:0000313" key="4">
    <source>
        <dbReference type="Proteomes" id="UP000199439"/>
    </source>
</evidence>
<organism evidence="3 4">
    <name type="scientific">Algibacter pectinivorans</name>
    <dbReference type="NCBI Taxonomy" id="870482"/>
    <lineage>
        <taxon>Bacteria</taxon>
        <taxon>Pseudomonadati</taxon>
        <taxon>Bacteroidota</taxon>
        <taxon>Flavobacteriia</taxon>
        <taxon>Flavobacteriales</taxon>
        <taxon>Flavobacteriaceae</taxon>
        <taxon>Algibacter</taxon>
    </lineage>
</organism>
<dbReference type="InterPro" id="IPR013783">
    <property type="entry name" value="Ig-like_fold"/>
</dbReference>
<dbReference type="STRING" id="870482.SAMN04487987_112123"/>